<sequence>MQIYEAISFQEIVDAGGSTYPWRVLVVDEHKHIRPFLAKIFTKRQLIQQHAIAKELFGNVLAREFELNVPEAGLVNFQNCLLSINLNNQKRIYFHKEIMD</sequence>
<accession>A0ABU5S0T0</accession>
<evidence type="ECO:0000313" key="1">
    <source>
        <dbReference type="EMBL" id="MEA5402074.1"/>
    </source>
</evidence>
<dbReference type="Proteomes" id="UP001303899">
    <property type="component" value="Unassembled WGS sequence"/>
</dbReference>
<comment type="caution">
    <text evidence="1">The sequence shown here is derived from an EMBL/GenBank/DDBJ whole genome shotgun (WGS) entry which is preliminary data.</text>
</comment>
<gene>
    <name evidence="1" type="ORF">VB776_04040</name>
</gene>
<dbReference type="EMBL" id="JAYGIL010000004">
    <property type="protein sequence ID" value="MEA5402074.1"/>
    <property type="molecule type" value="Genomic_DNA"/>
</dbReference>
<protein>
    <submittedName>
        <fullName evidence="1">Uncharacterized protein</fullName>
    </submittedName>
</protein>
<organism evidence="1 2">
    <name type="scientific">Arcicella gelida</name>
    <dbReference type="NCBI Taxonomy" id="2984195"/>
    <lineage>
        <taxon>Bacteria</taxon>
        <taxon>Pseudomonadati</taxon>
        <taxon>Bacteroidota</taxon>
        <taxon>Cytophagia</taxon>
        <taxon>Cytophagales</taxon>
        <taxon>Flectobacillaceae</taxon>
        <taxon>Arcicella</taxon>
    </lineage>
</organism>
<keyword evidence="2" id="KW-1185">Reference proteome</keyword>
<evidence type="ECO:0000313" key="2">
    <source>
        <dbReference type="Proteomes" id="UP001303899"/>
    </source>
</evidence>
<name>A0ABU5S0T0_9BACT</name>
<dbReference type="RefSeq" id="WP_323326272.1">
    <property type="nucleotide sequence ID" value="NZ_JAYGIL010000004.1"/>
</dbReference>
<proteinExistence type="predicted"/>
<reference evidence="1 2" key="1">
    <citation type="submission" date="2023-12" db="EMBL/GenBank/DDBJ databases">
        <title>Novel species of the genus Arcicella isolated from rivers.</title>
        <authorList>
            <person name="Lu H."/>
        </authorList>
    </citation>
    <scope>NUCLEOTIDE SEQUENCE [LARGE SCALE GENOMIC DNA]</scope>
    <source>
        <strain evidence="1 2">DC2W</strain>
    </source>
</reference>